<feature type="compositionally biased region" description="Polar residues" evidence="1">
    <location>
        <begin position="131"/>
        <end position="145"/>
    </location>
</feature>
<proteinExistence type="predicted"/>
<evidence type="ECO:0000256" key="1">
    <source>
        <dbReference type="SAM" id="MobiDB-lite"/>
    </source>
</evidence>
<organism evidence="2 3">
    <name type="scientific">Actinomortierella ambigua</name>
    <dbReference type="NCBI Taxonomy" id="1343610"/>
    <lineage>
        <taxon>Eukaryota</taxon>
        <taxon>Fungi</taxon>
        <taxon>Fungi incertae sedis</taxon>
        <taxon>Mucoromycota</taxon>
        <taxon>Mortierellomycotina</taxon>
        <taxon>Mortierellomycetes</taxon>
        <taxon>Mortierellales</taxon>
        <taxon>Mortierellaceae</taxon>
        <taxon>Actinomortierella</taxon>
    </lineage>
</organism>
<feature type="region of interest" description="Disordered" evidence="1">
    <location>
        <begin position="119"/>
        <end position="145"/>
    </location>
</feature>
<name>A0A9P6U2I9_9FUNG</name>
<evidence type="ECO:0000313" key="3">
    <source>
        <dbReference type="Proteomes" id="UP000807716"/>
    </source>
</evidence>
<protein>
    <submittedName>
        <fullName evidence="2">Uncharacterized protein</fullName>
    </submittedName>
</protein>
<dbReference type="Proteomes" id="UP000807716">
    <property type="component" value="Unassembled WGS sequence"/>
</dbReference>
<sequence length="512" mass="57589">MDERNRRALIANETAVKLHIRHFLSTTKQGEWEVTLLLKNLFEEYYLSSNSLDDHKIFCQWYSDVFRQHADESDGAKSLLPVISQLLSANPVQNSFLEEAGKTMLRTHLLIDAIEDPRGDRKRAKTGKATPASTSAAGQGSTPQQQSISDMLDALYKLDPMNVSFDRINRRVVDITNVHSNDPCKKISRDHFRLLGLKLQLAATAEEMKILNEISRCSTIEEAEVLIPKMYKRGSTSMEKYIRSALACLCNVWETQQACDGHNNETWWQSTLYSQVFDLCFQLNGWVTKRSEVLSTTLKSARSVGIDVPNHRVDFLITPKGENIDALTSEDKPEASAKVDKDHAKGMLIQEAALWLWRDRIGPKNKELIAELEALGCQWVGNELVVTGTRLLGETFLHYTKARVKFPLRAMGASAALGLLVVMSLERALALNYKKMNLMLEDRADNQLWNLELASDCDQLVYYFQADMEGCLADVKKVGYAPGILTSGSNFMQLYRLRNAELSDGTKGKSAA</sequence>
<dbReference type="AlphaFoldDB" id="A0A9P6U2I9"/>
<keyword evidence="3" id="KW-1185">Reference proteome</keyword>
<accession>A0A9P6U2I9</accession>
<comment type="caution">
    <text evidence="2">The sequence shown here is derived from an EMBL/GenBank/DDBJ whole genome shotgun (WGS) entry which is preliminary data.</text>
</comment>
<evidence type="ECO:0000313" key="2">
    <source>
        <dbReference type="EMBL" id="KAG0256826.1"/>
    </source>
</evidence>
<dbReference type="EMBL" id="JAAAJB010000390">
    <property type="protein sequence ID" value="KAG0256826.1"/>
    <property type="molecule type" value="Genomic_DNA"/>
</dbReference>
<gene>
    <name evidence="2" type="ORF">DFQ27_005475</name>
</gene>
<dbReference type="OrthoDB" id="2408390at2759"/>
<reference evidence="2" key="1">
    <citation type="journal article" date="2020" name="Fungal Divers.">
        <title>Resolving the Mortierellaceae phylogeny through synthesis of multi-gene phylogenetics and phylogenomics.</title>
        <authorList>
            <person name="Vandepol N."/>
            <person name="Liber J."/>
            <person name="Desiro A."/>
            <person name="Na H."/>
            <person name="Kennedy M."/>
            <person name="Barry K."/>
            <person name="Grigoriev I.V."/>
            <person name="Miller A.N."/>
            <person name="O'Donnell K."/>
            <person name="Stajich J.E."/>
            <person name="Bonito G."/>
        </authorList>
    </citation>
    <scope>NUCLEOTIDE SEQUENCE</scope>
    <source>
        <strain evidence="2">BC1065</strain>
    </source>
</reference>